<dbReference type="InterPro" id="IPR029016">
    <property type="entry name" value="GAF-like_dom_sf"/>
</dbReference>
<proteinExistence type="predicted"/>
<accession>A0ABV8S9D2</accession>
<dbReference type="PROSITE" id="PS50043">
    <property type="entry name" value="HTH_LUXR_2"/>
    <property type="match status" value="1"/>
</dbReference>
<dbReference type="Pfam" id="PF01590">
    <property type="entry name" value="GAF"/>
    <property type="match status" value="1"/>
</dbReference>
<evidence type="ECO:0000313" key="7">
    <source>
        <dbReference type="Proteomes" id="UP001595755"/>
    </source>
</evidence>
<dbReference type="Gene3D" id="1.10.10.10">
    <property type="entry name" value="Winged helix-like DNA-binding domain superfamily/Winged helix DNA-binding domain"/>
    <property type="match status" value="1"/>
</dbReference>
<dbReference type="PROSITE" id="PS00622">
    <property type="entry name" value="HTH_LUXR_1"/>
    <property type="match status" value="1"/>
</dbReference>
<dbReference type="PANTHER" id="PTHR43642:SF1">
    <property type="entry name" value="HYBRID SIGNAL TRANSDUCTION HISTIDINE KINASE G"/>
    <property type="match status" value="1"/>
</dbReference>
<feature type="coiled-coil region" evidence="3">
    <location>
        <begin position="1098"/>
        <end position="1125"/>
    </location>
</feature>
<dbReference type="SUPFAM" id="SSF52540">
    <property type="entry name" value="P-loop containing nucleoside triphosphate hydrolases"/>
    <property type="match status" value="1"/>
</dbReference>
<evidence type="ECO:0000313" key="6">
    <source>
        <dbReference type="EMBL" id="MFC4303997.1"/>
    </source>
</evidence>
<dbReference type="SUPFAM" id="SSF55781">
    <property type="entry name" value="GAF domain-like"/>
    <property type="match status" value="1"/>
</dbReference>
<keyword evidence="7" id="KW-1185">Reference proteome</keyword>
<dbReference type="RefSeq" id="WP_204605783.1">
    <property type="nucleotide sequence ID" value="NZ_JBHSED010000017.1"/>
</dbReference>
<dbReference type="Gene3D" id="1.10.510.10">
    <property type="entry name" value="Transferase(Phosphotransferase) domain 1"/>
    <property type="match status" value="1"/>
</dbReference>
<dbReference type="InterPro" id="IPR041664">
    <property type="entry name" value="AAA_16"/>
</dbReference>
<comment type="caution">
    <text evidence="6">The sequence shown here is derived from an EMBL/GenBank/DDBJ whole genome shotgun (WGS) entry which is preliminary data.</text>
</comment>
<organism evidence="6 7">
    <name type="scientific">Cohnella boryungensis</name>
    <dbReference type="NCBI Taxonomy" id="768479"/>
    <lineage>
        <taxon>Bacteria</taxon>
        <taxon>Bacillati</taxon>
        <taxon>Bacillota</taxon>
        <taxon>Bacilli</taxon>
        <taxon>Bacillales</taxon>
        <taxon>Paenibacillaceae</taxon>
        <taxon>Cohnella</taxon>
    </lineage>
</organism>
<feature type="domain" description="Protein kinase" evidence="4">
    <location>
        <begin position="1"/>
        <end position="208"/>
    </location>
</feature>
<dbReference type="SMART" id="SM00421">
    <property type="entry name" value="HTH_LUXR"/>
    <property type="match status" value="1"/>
</dbReference>
<evidence type="ECO:0000256" key="2">
    <source>
        <dbReference type="ARBA" id="ARBA00023163"/>
    </source>
</evidence>
<keyword evidence="2" id="KW-0804">Transcription</keyword>
<dbReference type="SUPFAM" id="SSF56112">
    <property type="entry name" value="Protein kinase-like (PK-like)"/>
    <property type="match status" value="1"/>
</dbReference>
<sequence>MTASKPGDSQAQLYESGRTLREFMKRHPSPSPELFLDLARAIAASVEALHRGRILHLDLRPERILIPAAGEGACLSDSGYAVQRGAEGYVRPAGLGLPEAGLPYCSPENTGRMQRAIDERSDLYSLGVIFYEMLTGHPPFAADNPLEWVYLHLAQSPPPLTNQGMPWPDGLAAIVMKLLEKNPDNRYPSAAFLIAELDKIGRPPDTFAAEAAFHGREAELSTLTQAFYSICLGSTEMVYVSGEAGIGKTSLIDELFRKQLHSRDFYYITGKFEQFANESPYHPIIQAFRGLIRHLLGERHAPSGLWRTKLHEALGANVPLMASMIPEIGLLIGDVPTPEELPADESKKRFLYVFRKFVKALATKERPIVLFIDDVQWANSSSLELIHALLCDAEVQYLLLVCAYRHTEIDRTRLPGYDADGTVSNQAVVRHIHLAPFSLEQMNRLAAETLSNHADSSLSFTELLYHNSGGNPFHFKQILHRLQDDRVLLYNHQKRGWQWDLGRMIERESSYAISDLMAHRLQRLSAEAQELLQAAACVGSSFSVRLMAAVVKRETEATLADWAAIEADGMIVPLDAGEYRFAHDQIQKLIYSGMEEAVREDFHLRIGRGMSELEERLGEPAFETVNQLNRGSRSIMDARERRQLASMNLDAGNRAKASSAYDVALGYYRMGTRLLSANDWNEAFELIFELHAQQAECEYLCGHSKSSEQLVELLLDRARNPVERSKVQLIRIMQCINQGRYLEGTALGLDSLRELHIFIAPTPGKAVLFLEGLRIEALLRQRYDRLSELKEMSDPEKIAAMNLIFAIVASSFFTDKKVYFLILCRAIQLSLKYGNTPVSAAIYSAYGMVLGNSSGKFENGYAIGKVGVELSERYNIDSIKSKTYTMYGGVLCQFAGNAREGESYLAKALRCGMDSGDYVYASYAIGAHVNSLYTRASLGELARAIADYMAVLDTTHDEFVRQNLYLYQQWMLALEGRTAAPDSFSGQGFEEETFLARISQEETSSTTLFQYHTYKAQLCYLLGRWEEAFRWAQQAAAYETYATHLPHLPECLFYKSLAALSLSVQTPLSAAGRRSLSRDLRRFKHWASISPVNYRSRMLLLQAELARASGQAELAEARYDGAIREAREQGHPQVISLAGELAASHYRRRGLYKSAIAYLELALEGYAQWGVLLKSKQLKALLSSWEKEKSAVPVPGKEQLPTGREPAASMVDTASSPAEAATADSFDLTALLRTTQAISKQMDMDIVLAEIMSTLLQHAGASKGAMLTESQDTLRIQAYADVETRAVPFPSELQDSTLLPEGIIRYVFRTQENVHYNGGEASWLNHNPYMAKHRPQSALCVPITVHGTMLGVLYLENRLADGVFVSDRMAVLLAIASQGMLMCVLQSANETTYSGPGLEDETSPSPGRMEEPLTERELEVLSLLAAGLTNKEISDRLIIAVGTVKVHVKNIFAKLKVNRRFKAIEQAKELRLLGQDEQRSLT</sequence>
<dbReference type="Gene3D" id="3.40.50.300">
    <property type="entry name" value="P-loop containing nucleotide triphosphate hydrolases"/>
    <property type="match status" value="1"/>
</dbReference>
<dbReference type="Pfam" id="PF13191">
    <property type="entry name" value="AAA_16"/>
    <property type="match status" value="1"/>
</dbReference>
<dbReference type="PROSITE" id="PS50011">
    <property type="entry name" value="PROTEIN_KINASE_DOM"/>
    <property type="match status" value="1"/>
</dbReference>
<evidence type="ECO:0000256" key="1">
    <source>
        <dbReference type="ARBA" id="ARBA00023015"/>
    </source>
</evidence>
<evidence type="ECO:0000256" key="3">
    <source>
        <dbReference type="SAM" id="Coils"/>
    </source>
</evidence>
<dbReference type="PRINTS" id="PR00038">
    <property type="entry name" value="HTHLUXR"/>
</dbReference>
<dbReference type="PANTHER" id="PTHR43642">
    <property type="entry name" value="HYBRID SIGNAL TRANSDUCTION HISTIDINE KINASE G"/>
    <property type="match status" value="1"/>
</dbReference>
<dbReference type="EMBL" id="JBHSED010000017">
    <property type="protein sequence ID" value="MFC4303997.1"/>
    <property type="molecule type" value="Genomic_DNA"/>
</dbReference>
<dbReference type="Proteomes" id="UP001595755">
    <property type="component" value="Unassembled WGS sequence"/>
</dbReference>
<dbReference type="InterPro" id="IPR011009">
    <property type="entry name" value="Kinase-like_dom_sf"/>
</dbReference>
<dbReference type="CDD" id="cd14014">
    <property type="entry name" value="STKc_PknB_like"/>
    <property type="match status" value="1"/>
</dbReference>
<dbReference type="CDD" id="cd06170">
    <property type="entry name" value="LuxR_C_like"/>
    <property type="match status" value="1"/>
</dbReference>
<evidence type="ECO:0000259" key="4">
    <source>
        <dbReference type="PROSITE" id="PS50011"/>
    </source>
</evidence>
<dbReference type="Pfam" id="PF00196">
    <property type="entry name" value="GerE"/>
    <property type="match status" value="1"/>
</dbReference>
<reference evidence="7" key="1">
    <citation type="journal article" date="2019" name="Int. J. Syst. Evol. Microbiol.">
        <title>The Global Catalogue of Microorganisms (GCM) 10K type strain sequencing project: providing services to taxonomists for standard genome sequencing and annotation.</title>
        <authorList>
            <consortium name="The Broad Institute Genomics Platform"/>
            <consortium name="The Broad Institute Genome Sequencing Center for Infectious Disease"/>
            <person name="Wu L."/>
            <person name="Ma J."/>
        </authorList>
    </citation>
    <scope>NUCLEOTIDE SEQUENCE [LARGE SCALE GENOMIC DNA]</scope>
    <source>
        <strain evidence="7">CGMCC 4.1641</strain>
    </source>
</reference>
<dbReference type="InterPro" id="IPR000719">
    <property type="entry name" value="Prot_kinase_dom"/>
</dbReference>
<keyword evidence="3" id="KW-0175">Coiled coil</keyword>
<dbReference type="SMART" id="SM00220">
    <property type="entry name" value="S_TKc"/>
    <property type="match status" value="1"/>
</dbReference>
<protein>
    <submittedName>
        <fullName evidence="6">AAA family ATPase</fullName>
    </submittedName>
</protein>
<dbReference type="InterPro" id="IPR000792">
    <property type="entry name" value="Tscrpt_reg_LuxR_C"/>
</dbReference>
<name>A0ABV8S9D2_9BACL</name>
<dbReference type="InterPro" id="IPR003018">
    <property type="entry name" value="GAF"/>
</dbReference>
<keyword evidence="1" id="KW-0805">Transcription regulation</keyword>
<dbReference type="InterPro" id="IPR036388">
    <property type="entry name" value="WH-like_DNA-bd_sf"/>
</dbReference>
<evidence type="ECO:0000259" key="5">
    <source>
        <dbReference type="PROSITE" id="PS50043"/>
    </source>
</evidence>
<dbReference type="Pfam" id="PF00069">
    <property type="entry name" value="Pkinase"/>
    <property type="match status" value="1"/>
</dbReference>
<dbReference type="Gene3D" id="1.25.40.10">
    <property type="entry name" value="Tetratricopeptide repeat domain"/>
    <property type="match status" value="1"/>
</dbReference>
<feature type="domain" description="HTH luxR-type" evidence="5">
    <location>
        <begin position="1406"/>
        <end position="1471"/>
    </location>
</feature>
<gene>
    <name evidence="6" type="ORF">ACFO1S_11160</name>
</gene>
<dbReference type="InterPro" id="IPR053159">
    <property type="entry name" value="Hybrid_Histidine_Kinase"/>
</dbReference>
<dbReference type="SUPFAM" id="SSF46894">
    <property type="entry name" value="C-terminal effector domain of the bipartite response regulators"/>
    <property type="match status" value="1"/>
</dbReference>
<dbReference type="InterPro" id="IPR011990">
    <property type="entry name" value="TPR-like_helical_dom_sf"/>
</dbReference>
<dbReference type="Gene3D" id="3.30.450.40">
    <property type="match status" value="1"/>
</dbReference>
<dbReference type="InterPro" id="IPR027417">
    <property type="entry name" value="P-loop_NTPase"/>
</dbReference>
<dbReference type="InterPro" id="IPR016032">
    <property type="entry name" value="Sig_transdc_resp-reg_C-effctor"/>
</dbReference>